<sequence>MSLSDFLTPPCSGEIKMAETATGTMELEELNARAHPWFKAALEAKDTIKLGSISFVEEWIRIKRELQSHHRKANISKDGYGLTEQQIVTYRTSADKFENFLVAHATSGTIPYVVDLKISNAQYKRLLGVYEYIFDKLSICDAIYPCVESLEFLERWSRLQRPVFFITKTNTEVDRWNEKIKEKDFELRESSHWGPLYSLYEQWAMYETDFRDPQRNS</sequence>
<keyword evidence="2" id="KW-1185">Reference proteome</keyword>
<dbReference type="Proteomes" id="UP000308671">
    <property type="component" value="Unassembled WGS sequence"/>
</dbReference>
<reference evidence="1 2" key="1">
    <citation type="submission" date="2017-12" db="EMBL/GenBank/DDBJ databases">
        <title>Comparative genomics of Botrytis spp.</title>
        <authorList>
            <person name="Valero-Jimenez C.A."/>
            <person name="Tapia P."/>
            <person name="Veloso J."/>
            <person name="Silva-Moreno E."/>
            <person name="Staats M."/>
            <person name="Valdes J.H."/>
            <person name="Van Kan J.A.L."/>
        </authorList>
    </citation>
    <scope>NUCLEOTIDE SEQUENCE [LARGE SCALE GENOMIC DNA]</scope>
    <source>
        <strain evidence="1 2">MUCL435</strain>
    </source>
</reference>
<comment type="caution">
    <text evidence="1">The sequence shown here is derived from an EMBL/GenBank/DDBJ whole genome shotgun (WGS) entry which is preliminary data.</text>
</comment>
<accession>A0A4S8R545</accession>
<protein>
    <submittedName>
        <fullName evidence="1">Uncharacterized protein</fullName>
    </submittedName>
</protein>
<gene>
    <name evidence="1" type="ORF">BGAL_0062g00140</name>
</gene>
<organism evidence="1 2">
    <name type="scientific">Botrytis galanthina</name>
    <dbReference type="NCBI Taxonomy" id="278940"/>
    <lineage>
        <taxon>Eukaryota</taxon>
        <taxon>Fungi</taxon>
        <taxon>Dikarya</taxon>
        <taxon>Ascomycota</taxon>
        <taxon>Pezizomycotina</taxon>
        <taxon>Leotiomycetes</taxon>
        <taxon>Helotiales</taxon>
        <taxon>Sclerotiniaceae</taxon>
        <taxon>Botrytis</taxon>
    </lineage>
</organism>
<name>A0A4S8R545_9HELO</name>
<proteinExistence type="predicted"/>
<dbReference type="OrthoDB" id="3474233at2759"/>
<dbReference type="AlphaFoldDB" id="A0A4S8R545"/>
<dbReference type="EMBL" id="PQXL01000062">
    <property type="protein sequence ID" value="THV52998.1"/>
    <property type="molecule type" value="Genomic_DNA"/>
</dbReference>
<evidence type="ECO:0000313" key="1">
    <source>
        <dbReference type="EMBL" id="THV52998.1"/>
    </source>
</evidence>
<evidence type="ECO:0000313" key="2">
    <source>
        <dbReference type="Proteomes" id="UP000308671"/>
    </source>
</evidence>